<evidence type="ECO:0000313" key="4">
    <source>
        <dbReference type="Proteomes" id="UP000466554"/>
    </source>
</evidence>
<gene>
    <name evidence="3" type="ORF">MPRF_44010</name>
</gene>
<dbReference type="AlphaFoldDB" id="A0A7I7U7Y7"/>
<dbReference type="EMBL" id="AP022598">
    <property type="protein sequence ID" value="BBY77502.1"/>
    <property type="molecule type" value="Genomic_DNA"/>
</dbReference>
<dbReference type="RefSeq" id="WP_232079809.1">
    <property type="nucleotide sequence ID" value="NZ_AP022598.1"/>
</dbReference>
<dbReference type="Proteomes" id="UP000466554">
    <property type="component" value="Chromosome"/>
</dbReference>
<reference evidence="3 4" key="1">
    <citation type="journal article" date="2019" name="Emerg. Microbes Infect.">
        <title>Comprehensive subspecies identification of 175 nontuberculous mycobacteria species based on 7547 genomic profiles.</title>
        <authorList>
            <person name="Matsumoto Y."/>
            <person name="Kinjo T."/>
            <person name="Motooka D."/>
            <person name="Nabeya D."/>
            <person name="Jung N."/>
            <person name="Uechi K."/>
            <person name="Horii T."/>
            <person name="Iida T."/>
            <person name="Fujita J."/>
            <person name="Nakamura S."/>
        </authorList>
    </citation>
    <scope>NUCLEOTIDE SEQUENCE [LARGE SCALE GENOMIC DNA]</scope>
    <source>
        <strain evidence="3 4">JCM 6367</strain>
    </source>
</reference>
<dbReference type="Pfam" id="PF02720">
    <property type="entry name" value="DUF222"/>
    <property type="match status" value="1"/>
</dbReference>
<feature type="compositionally biased region" description="Basic and acidic residues" evidence="1">
    <location>
        <begin position="418"/>
        <end position="464"/>
    </location>
</feature>
<proteinExistence type="predicted"/>
<protein>
    <recommendedName>
        <fullName evidence="2">DUF222 domain-containing protein</fullName>
    </recommendedName>
</protein>
<accession>A0A7I7U7Y7</accession>
<dbReference type="InterPro" id="IPR003615">
    <property type="entry name" value="HNH_nuc"/>
</dbReference>
<dbReference type="InterPro" id="IPR003870">
    <property type="entry name" value="DUF222"/>
</dbReference>
<dbReference type="CDD" id="cd00085">
    <property type="entry name" value="HNHc"/>
    <property type="match status" value="1"/>
</dbReference>
<evidence type="ECO:0000259" key="2">
    <source>
        <dbReference type="Pfam" id="PF02720"/>
    </source>
</evidence>
<sequence>MFDQMAAAELVDAMGVAWRAESRAVAQRLAAVARLYAIRKRQYVEAEFWHTDVYEAVAAEVSAAQNLSRWRAGSQVNTAVSLFERLPAVAAVFARGDIDYRMVRFALRRTANVDDGIIGELDAALARHITRWMRFSDKKLTDRLDMWVAKFDPAGVRVPPAAKDNRYLDVAPDALGMAFVGGVMNADDAAALDQRLEALAATVCANDPRSHNQLRADAGGALGRGEATLACQCGSEDCPAAVVRESAAQVVIHILAEQGTVDGTSDNPGYLSGFGVLPAEEVRAAAAKKTAKLKPVRTPAAEPEKGYRPSAPLKDYLRWRDLTCRFPGCDAPVESCDVDHTTPWPFGITHASGLKHYCRAHHLIKTFYSGPGGWRDEQRPDGTIVLTAPTGHVYTTEPHGGELFPALAVPTAPIPDAEAPRDPSEKTEKMPRRARSRDEDRRARIERERRQRVELNAETKRQREAWLAATYEPPPF</sequence>
<name>A0A7I7U7Y7_MYCPF</name>
<organism evidence="3 4">
    <name type="scientific">Mycolicibacterium parafortuitum</name>
    <name type="common">Mycobacterium parafortuitum</name>
    <dbReference type="NCBI Taxonomy" id="39692"/>
    <lineage>
        <taxon>Bacteria</taxon>
        <taxon>Bacillati</taxon>
        <taxon>Actinomycetota</taxon>
        <taxon>Actinomycetes</taxon>
        <taxon>Mycobacteriales</taxon>
        <taxon>Mycobacteriaceae</taxon>
        <taxon>Mycolicibacterium</taxon>
    </lineage>
</organism>
<feature type="domain" description="DUF222" evidence="2">
    <location>
        <begin position="18"/>
        <end position="321"/>
    </location>
</feature>
<evidence type="ECO:0000313" key="3">
    <source>
        <dbReference type="EMBL" id="BBY77502.1"/>
    </source>
</evidence>
<evidence type="ECO:0000256" key="1">
    <source>
        <dbReference type="SAM" id="MobiDB-lite"/>
    </source>
</evidence>
<feature type="region of interest" description="Disordered" evidence="1">
    <location>
        <begin position="412"/>
        <end position="476"/>
    </location>
</feature>